<protein>
    <submittedName>
        <fullName evidence="2">Uncharacterized protein</fullName>
    </submittedName>
</protein>
<dbReference type="VEuPathDB" id="FungiDB:MGG_00705"/>
<name>G4NEZ1_PYRO7</name>
<dbReference type="AlphaFoldDB" id="G4NEZ1"/>
<proteinExistence type="predicted"/>
<reference evidence="2 3" key="1">
    <citation type="journal article" date="2005" name="Nature">
        <title>The genome sequence of the rice blast fungus Magnaporthe grisea.</title>
        <authorList>
            <person name="Dean R.A."/>
            <person name="Talbot N.J."/>
            <person name="Ebbole D.J."/>
            <person name="Farman M.L."/>
            <person name="Mitchell T.K."/>
            <person name="Orbach M.J."/>
            <person name="Thon M."/>
            <person name="Kulkarni R."/>
            <person name="Xu J.R."/>
            <person name="Pan H."/>
            <person name="Read N.D."/>
            <person name="Lee Y.H."/>
            <person name="Carbone I."/>
            <person name="Brown D."/>
            <person name="Oh Y.Y."/>
            <person name="Donofrio N."/>
            <person name="Jeong J.S."/>
            <person name="Soanes D.M."/>
            <person name="Djonovic S."/>
            <person name="Kolomiets E."/>
            <person name="Rehmeyer C."/>
            <person name="Li W."/>
            <person name="Harding M."/>
            <person name="Kim S."/>
            <person name="Lebrun M.H."/>
            <person name="Bohnert H."/>
            <person name="Coughlan S."/>
            <person name="Butler J."/>
            <person name="Calvo S."/>
            <person name="Ma L.J."/>
            <person name="Nicol R."/>
            <person name="Purcell S."/>
            <person name="Nusbaum C."/>
            <person name="Galagan J.E."/>
            <person name="Birren B.W."/>
        </authorList>
    </citation>
    <scope>NUCLEOTIDE SEQUENCE [LARGE SCALE GENOMIC DNA]</scope>
    <source>
        <strain evidence="3">70-15 / ATCC MYA-4617 / FGSC 8958</strain>
    </source>
</reference>
<feature type="compositionally biased region" description="Basic and acidic residues" evidence="1">
    <location>
        <begin position="171"/>
        <end position="186"/>
    </location>
</feature>
<feature type="compositionally biased region" description="Acidic residues" evidence="1">
    <location>
        <begin position="146"/>
        <end position="170"/>
    </location>
</feature>
<evidence type="ECO:0000313" key="2">
    <source>
        <dbReference type="EMBL" id="EHA48717.1"/>
    </source>
</evidence>
<reference key="2">
    <citation type="submission" date="2011-05" db="EMBL/GenBank/DDBJ databases">
        <title>The Genome Sequence of Magnaporthe oryzae 70-15.</title>
        <authorList>
            <consortium name="The Broad Institute Genome Sequencing Platform"/>
            <person name="Ma L.-J."/>
            <person name="Dead R."/>
            <person name="Young S.K."/>
            <person name="Zeng Q."/>
            <person name="Gargeya S."/>
            <person name="Fitzgerald M."/>
            <person name="Haas B."/>
            <person name="Abouelleil A."/>
            <person name="Alvarado L."/>
            <person name="Arachchi H.M."/>
            <person name="Berlin A."/>
            <person name="Brown A."/>
            <person name="Chapman S.B."/>
            <person name="Chen Z."/>
            <person name="Dunbar C."/>
            <person name="Freedman E."/>
            <person name="Gearin G."/>
            <person name="Gellesch M."/>
            <person name="Goldberg J."/>
            <person name="Griggs A."/>
            <person name="Gujja S."/>
            <person name="Heiman D."/>
            <person name="Howarth C."/>
            <person name="Larson L."/>
            <person name="Lui A."/>
            <person name="MacDonald P.J.P."/>
            <person name="Mehta T."/>
            <person name="Montmayeur A."/>
            <person name="Murphy C."/>
            <person name="Neiman D."/>
            <person name="Pearson M."/>
            <person name="Priest M."/>
            <person name="Roberts A."/>
            <person name="Saif S."/>
            <person name="Shea T."/>
            <person name="Shenoy N."/>
            <person name="Sisk P."/>
            <person name="Stolte C."/>
            <person name="Sykes S."/>
            <person name="Yandava C."/>
            <person name="Wortman J."/>
            <person name="Nusbaum C."/>
            <person name="Birren B."/>
        </authorList>
    </citation>
    <scope>NUCLEOTIDE SEQUENCE</scope>
    <source>
        <strain>70-15</strain>
    </source>
</reference>
<evidence type="ECO:0000313" key="3">
    <source>
        <dbReference type="Proteomes" id="UP000009058"/>
    </source>
</evidence>
<sequence length="202" mass="22946">MAENIMFHQSQFMPIYPGAFPLAYVEEQLDVALEVADVIEGLLDQIVEYTPKNGTLATKKSALETMRKIFETTCLSGGHTAHEVRKNCYGWGGKLLEVLDVCSDDELDALVDDELLDKFDGVVDLAMDLGILYELQEGLDILEGNYDTDDEMNEDDDGYDDSDDYDDHDDGDNCKNHDDHYSDDYHSNTSDDEYDEYDDDKY</sequence>
<dbReference type="KEGG" id="mgr:MGG_00705"/>
<dbReference type="OMA" id="HEVRKNC"/>
<evidence type="ECO:0000256" key="1">
    <source>
        <dbReference type="SAM" id="MobiDB-lite"/>
    </source>
</evidence>
<dbReference type="Proteomes" id="UP000009058">
    <property type="component" value="Chromosome 5"/>
</dbReference>
<dbReference type="EMBL" id="CM001235">
    <property type="protein sequence ID" value="EHA48717.1"/>
    <property type="molecule type" value="Genomic_DNA"/>
</dbReference>
<gene>
    <name evidence="2" type="ORF">MGG_00705</name>
</gene>
<dbReference type="GeneID" id="2675114"/>
<dbReference type="RefSeq" id="XP_003718301.1">
    <property type="nucleotide sequence ID" value="XM_003718253.1"/>
</dbReference>
<dbReference type="InParanoid" id="G4NEZ1"/>
<dbReference type="HOGENOM" id="CLU_1354859_0_0_1"/>
<feature type="region of interest" description="Disordered" evidence="1">
    <location>
        <begin position="145"/>
        <end position="202"/>
    </location>
</feature>
<accession>G4NEZ1</accession>
<dbReference type="OrthoDB" id="4364733at2759"/>
<organism evidence="2 3">
    <name type="scientific">Pyricularia oryzae (strain 70-15 / ATCC MYA-4617 / FGSC 8958)</name>
    <name type="common">Rice blast fungus</name>
    <name type="synonym">Magnaporthe oryzae</name>
    <dbReference type="NCBI Taxonomy" id="242507"/>
    <lineage>
        <taxon>Eukaryota</taxon>
        <taxon>Fungi</taxon>
        <taxon>Dikarya</taxon>
        <taxon>Ascomycota</taxon>
        <taxon>Pezizomycotina</taxon>
        <taxon>Sordariomycetes</taxon>
        <taxon>Sordariomycetidae</taxon>
        <taxon>Magnaporthales</taxon>
        <taxon>Pyriculariaceae</taxon>
        <taxon>Pyricularia</taxon>
    </lineage>
</organism>
<feature type="compositionally biased region" description="Acidic residues" evidence="1">
    <location>
        <begin position="190"/>
        <end position="202"/>
    </location>
</feature>
<keyword evidence="3" id="KW-1185">Reference proteome</keyword>